<dbReference type="NCBIfam" id="TIGR00879">
    <property type="entry name" value="SP"/>
    <property type="match status" value="1"/>
</dbReference>
<feature type="transmembrane region" description="Helical" evidence="8">
    <location>
        <begin position="145"/>
        <end position="166"/>
    </location>
</feature>
<dbReference type="InterPro" id="IPR020846">
    <property type="entry name" value="MFS_dom"/>
</dbReference>
<gene>
    <name evidence="10" type="ORF">M419DRAFT_83782</name>
</gene>
<comment type="similarity">
    <text evidence="2 7">Belongs to the major facilitator superfamily. Sugar transporter (TC 2.A.1.1) family.</text>
</comment>
<dbReference type="GO" id="GO:0016020">
    <property type="term" value="C:membrane"/>
    <property type="evidence" value="ECO:0007669"/>
    <property type="project" value="UniProtKB-SubCell"/>
</dbReference>
<dbReference type="Proteomes" id="UP000024376">
    <property type="component" value="Unassembled WGS sequence"/>
</dbReference>
<name>A0A024S581_HYPJR</name>
<feature type="transmembrane region" description="Helical" evidence="8">
    <location>
        <begin position="90"/>
        <end position="112"/>
    </location>
</feature>
<evidence type="ECO:0000256" key="5">
    <source>
        <dbReference type="ARBA" id="ARBA00022989"/>
    </source>
</evidence>
<keyword evidence="6 8" id="KW-0472">Membrane</keyword>
<feature type="domain" description="Major facilitator superfamily (MFS) profile" evidence="9">
    <location>
        <begin position="43"/>
        <end position="486"/>
    </location>
</feature>
<feature type="transmembrane region" description="Helical" evidence="8">
    <location>
        <begin position="178"/>
        <end position="198"/>
    </location>
</feature>
<dbReference type="FunFam" id="1.20.1250.20:FF:000078">
    <property type="entry name" value="MFS maltose transporter, putative"/>
    <property type="match status" value="1"/>
</dbReference>
<proteinExistence type="inferred from homology"/>
<feature type="transmembrane region" description="Helical" evidence="8">
    <location>
        <begin position="218"/>
        <end position="239"/>
    </location>
</feature>
<dbReference type="PROSITE" id="PS50850">
    <property type="entry name" value="MFS"/>
    <property type="match status" value="1"/>
</dbReference>
<dbReference type="Pfam" id="PF00083">
    <property type="entry name" value="Sugar_tr"/>
    <property type="match status" value="1"/>
</dbReference>
<dbReference type="GO" id="GO:0005351">
    <property type="term" value="F:carbohydrate:proton symporter activity"/>
    <property type="evidence" value="ECO:0007669"/>
    <property type="project" value="TreeGrafter"/>
</dbReference>
<evidence type="ECO:0000259" key="9">
    <source>
        <dbReference type="PROSITE" id="PS50850"/>
    </source>
</evidence>
<keyword evidence="5 8" id="KW-1133">Transmembrane helix</keyword>
<organism evidence="10 11">
    <name type="scientific">Hypocrea jecorina (strain ATCC 56765 / BCRC 32924 / NRRL 11460 / Rut C-30)</name>
    <name type="common">Trichoderma reesei</name>
    <dbReference type="NCBI Taxonomy" id="1344414"/>
    <lineage>
        <taxon>Eukaryota</taxon>
        <taxon>Fungi</taxon>
        <taxon>Dikarya</taxon>
        <taxon>Ascomycota</taxon>
        <taxon>Pezizomycotina</taxon>
        <taxon>Sordariomycetes</taxon>
        <taxon>Hypocreomycetidae</taxon>
        <taxon>Hypocreales</taxon>
        <taxon>Hypocreaceae</taxon>
        <taxon>Trichoderma</taxon>
    </lineage>
</organism>
<dbReference type="HOGENOM" id="CLU_001265_11_5_1"/>
<dbReference type="SUPFAM" id="SSF103473">
    <property type="entry name" value="MFS general substrate transporter"/>
    <property type="match status" value="1"/>
</dbReference>
<evidence type="ECO:0000256" key="1">
    <source>
        <dbReference type="ARBA" id="ARBA00004141"/>
    </source>
</evidence>
<keyword evidence="3 7" id="KW-0813">Transport</keyword>
<dbReference type="AlphaFoldDB" id="A0A024S581"/>
<dbReference type="InterPro" id="IPR005828">
    <property type="entry name" value="MFS_sugar_transport-like"/>
</dbReference>
<feature type="transmembrane region" description="Helical" evidence="8">
    <location>
        <begin position="41"/>
        <end position="70"/>
    </location>
</feature>
<feature type="transmembrane region" description="Helical" evidence="8">
    <location>
        <begin position="396"/>
        <end position="417"/>
    </location>
</feature>
<dbReference type="EMBL" id="KI911152">
    <property type="protein sequence ID" value="ETS00515.1"/>
    <property type="molecule type" value="Genomic_DNA"/>
</dbReference>
<comment type="subcellular location">
    <subcellularLocation>
        <location evidence="1">Membrane</location>
        <topology evidence="1">Multi-pass membrane protein</topology>
    </subcellularLocation>
</comment>
<dbReference type="OrthoDB" id="6612291at2759"/>
<dbReference type="InterPro" id="IPR036259">
    <property type="entry name" value="MFS_trans_sf"/>
</dbReference>
<evidence type="ECO:0000313" key="11">
    <source>
        <dbReference type="Proteomes" id="UP000024376"/>
    </source>
</evidence>
<dbReference type="KEGG" id="trr:M419DRAFT_83782"/>
<accession>A0A024S581</accession>
<feature type="transmembrane region" description="Helical" evidence="8">
    <location>
        <begin position="365"/>
        <end position="384"/>
    </location>
</feature>
<evidence type="ECO:0000256" key="3">
    <source>
        <dbReference type="ARBA" id="ARBA00022448"/>
    </source>
</evidence>
<evidence type="ECO:0000256" key="2">
    <source>
        <dbReference type="ARBA" id="ARBA00010992"/>
    </source>
</evidence>
<protein>
    <submittedName>
        <fullName evidence="10">General substrate transporter</fullName>
    </submittedName>
</protein>
<dbReference type="Gene3D" id="1.20.1250.20">
    <property type="entry name" value="MFS general substrate transporter like domains"/>
    <property type="match status" value="1"/>
</dbReference>
<evidence type="ECO:0000256" key="8">
    <source>
        <dbReference type="SAM" id="Phobius"/>
    </source>
</evidence>
<reference evidence="11" key="1">
    <citation type="journal article" date="2013" name="Ind. Biotechnol.">
        <title>Comparative genomics analysis of Trichoderma reesei strains.</title>
        <authorList>
            <person name="Koike H."/>
            <person name="Aerts A."/>
            <person name="LaButti K."/>
            <person name="Grigoriev I.V."/>
            <person name="Baker S.E."/>
        </authorList>
    </citation>
    <scope>NUCLEOTIDE SEQUENCE [LARGE SCALE GENOMIC DNA]</scope>
    <source>
        <strain evidence="11">ATCC 56765 / BCRC 32924 / NRRL 11460 / Rut C-30</strain>
    </source>
</reference>
<evidence type="ECO:0000313" key="10">
    <source>
        <dbReference type="EMBL" id="ETS00515.1"/>
    </source>
</evidence>
<dbReference type="PANTHER" id="PTHR48022">
    <property type="entry name" value="PLASTIDIC GLUCOSE TRANSPORTER 4"/>
    <property type="match status" value="1"/>
</dbReference>
<evidence type="ECO:0000256" key="7">
    <source>
        <dbReference type="RuleBase" id="RU003346"/>
    </source>
</evidence>
<evidence type="ECO:0000256" key="6">
    <source>
        <dbReference type="ARBA" id="ARBA00023136"/>
    </source>
</evidence>
<dbReference type="InterPro" id="IPR050360">
    <property type="entry name" value="MFS_Sugar_Transporters"/>
</dbReference>
<feature type="transmembrane region" description="Helical" evidence="8">
    <location>
        <begin position="121"/>
        <end position="139"/>
    </location>
</feature>
<evidence type="ECO:0000256" key="4">
    <source>
        <dbReference type="ARBA" id="ARBA00022692"/>
    </source>
</evidence>
<dbReference type="PANTHER" id="PTHR48022:SF2">
    <property type="entry name" value="PLASTIDIC GLUCOSE TRANSPORTER 4"/>
    <property type="match status" value="1"/>
</dbReference>
<keyword evidence="4 8" id="KW-0812">Transmembrane</keyword>
<feature type="transmembrane region" description="Helical" evidence="8">
    <location>
        <begin position="338"/>
        <end position="359"/>
    </location>
</feature>
<sequence length="544" mass="59681">METTIPPTPEAAAITAAVASANRDEHATTVREALERYPSAIFWAIAMSFTIVMVGYDTILMGSLMAYPSFVEKYGNYHPDLGAKVISGPWQVGLSTAGSCGGVLGMVINGFVTERFGHRRVTMVALTIMTGLIFIPFFAPSVRVLLAGQCLLGAVWGVFSIMGAVYSSEICPLVLRGYMTSFINICWVIGQLIVAGILQGLVSNNTKWAYKIPFAVEWAWPVPLFILAWLAPDSPWWLIRQGRIDDAAHSLKRLSRGLTDEQIQHKILMMHDTNRLEQKLKTDVSYRDCLAGANLRRTEIACLTLASQSLIGQPLAYNATYFFVQAGLSASDAYKMNFGNMAIALVATCVSWVLMTHLGRRTVLLSGYSFLTLDLLLIGLLSFAPNRSAAKWAQSALALVWLAVYSATVGPQTWAVASEVSATRVRAKTLSIAGVVYNIVNIVDNTIEPYLINPTEANLKGKTAFVWFGISFLVTVWAVFRVPETRGRTYGEMDVLFEKKVPAWRFGTADVEDDVTIVGDEEALGKVDDEKREMEAQQAVATIS</sequence>
<dbReference type="InterPro" id="IPR003663">
    <property type="entry name" value="Sugar/inositol_transpt"/>
</dbReference>
<feature type="transmembrane region" description="Helical" evidence="8">
    <location>
        <begin position="464"/>
        <end position="480"/>
    </location>
</feature>